<dbReference type="Proteomes" id="UP000886780">
    <property type="component" value="Unassembled WGS sequence"/>
</dbReference>
<name>A0A9D1W291_9FIRM</name>
<proteinExistence type="predicted"/>
<dbReference type="AlphaFoldDB" id="A0A9D1W291"/>
<protein>
    <recommendedName>
        <fullName evidence="3">DNA-directed RNA polymerase subunit P</fullName>
    </recommendedName>
</protein>
<evidence type="ECO:0000313" key="1">
    <source>
        <dbReference type="EMBL" id="HIX51183.1"/>
    </source>
</evidence>
<dbReference type="Gene3D" id="2.20.28.30">
    <property type="entry name" value="RNA polymerase ii, chain L"/>
    <property type="match status" value="1"/>
</dbReference>
<sequence>MGQRKFKIKISLAMVKPICIGAVLLGIFFFAAGRWAAALCMLLGSYLFEKSMYRCPACGKKLDMKYPLMKGARCPFCGHILRERT</sequence>
<reference evidence="1" key="2">
    <citation type="submission" date="2021-04" db="EMBL/GenBank/DDBJ databases">
        <authorList>
            <person name="Gilroy R."/>
        </authorList>
    </citation>
    <scope>NUCLEOTIDE SEQUENCE</scope>
    <source>
        <strain evidence="1">ChiGjej4B4-12881</strain>
    </source>
</reference>
<accession>A0A9D1W291</accession>
<dbReference type="EMBL" id="DXEU01000003">
    <property type="protein sequence ID" value="HIX51183.1"/>
    <property type="molecule type" value="Genomic_DNA"/>
</dbReference>
<evidence type="ECO:0000313" key="2">
    <source>
        <dbReference type="Proteomes" id="UP000886780"/>
    </source>
</evidence>
<organism evidence="1 2">
    <name type="scientific">Candidatus Lachnoclostridium stercoripullorum</name>
    <dbReference type="NCBI Taxonomy" id="2838635"/>
    <lineage>
        <taxon>Bacteria</taxon>
        <taxon>Bacillati</taxon>
        <taxon>Bacillota</taxon>
        <taxon>Clostridia</taxon>
        <taxon>Lachnospirales</taxon>
        <taxon>Lachnospiraceae</taxon>
    </lineage>
</organism>
<comment type="caution">
    <text evidence="1">The sequence shown here is derived from an EMBL/GenBank/DDBJ whole genome shotgun (WGS) entry which is preliminary data.</text>
</comment>
<gene>
    <name evidence="1" type="ORF">IAA28_00070</name>
</gene>
<evidence type="ECO:0008006" key="3">
    <source>
        <dbReference type="Google" id="ProtNLM"/>
    </source>
</evidence>
<reference evidence="1" key="1">
    <citation type="journal article" date="2021" name="PeerJ">
        <title>Extensive microbial diversity within the chicken gut microbiome revealed by metagenomics and culture.</title>
        <authorList>
            <person name="Gilroy R."/>
            <person name="Ravi A."/>
            <person name="Getino M."/>
            <person name="Pursley I."/>
            <person name="Horton D.L."/>
            <person name="Alikhan N.F."/>
            <person name="Baker D."/>
            <person name="Gharbi K."/>
            <person name="Hall N."/>
            <person name="Watson M."/>
            <person name="Adriaenssens E.M."/>
            <person name="Foster-Nyarko E."/>
            <person name="Jarju S."/>
            <person name="Secka A."/>
            <person name="Antonio M."/>
            <person name="Oren A."/>
            <person name="Chaudhuri R.R."/>
            <person name="La Ragione R."/>
            <person name="Hildebrand F."/>
            <person name="Pallen M.J."/>
        </authorList>
    </citation>
    <scope>NUCLEOTIDE SEQUENCE</scope>
    <source>
        <strain evidence="1">ChiGjej4B4-12881</strain>
    </source>
</reference>